<dbReference type="Proteomes" id="UP000030764">
    <property type="component" value="Unassembled WGS sequence"/>
</dbReference>
<organism evidence="2 3">
    <name type="scientific">Trichuris suis</name>
    <name type="common">pig whipworm</name>
    <dbReference type="NCBI Taxonomy" id="68888"/>
    <lineage>
        <taxon>Eukaryota</taxon>
        <taxon>Metazoa</taxon>
        <taxon>Ecdysozoa</taxon>
        <taxon>Nematoda</taxon>
        <taxon>Enoplea</taxon>
        <taxon>Dorylaimia</taxon>
        <taxon>Trichinellida</taxon>
        <taxon>Trichuridae</taxon>
        <taxon>Trichuris</taxon>
    </lineage>
</organism>
<dbReference type="PANTHER" id="PTHR21301">
    <property type="entry name" value="REVERSE TRANSCRIPTASE"/>
    <property type="match status" value="1"/>
</dbReference>
<dbReference type="PROSITE" id="PS50878">
    <property type="entry name" value="RT_POL"/>
    <property type="match status" value="1"/>
</dbReference>
<proteinExistence type="predicted"/>
<accession>A0A085LTK3</accession>
<name>A0A085LTK3_9BILA</name>
<evidence type="ECO:0000313" key="3">
    <source>
        <dbReference type="Proteomes" id="UP000030764"/>
    </source>
</evidence>
<keyword evidence="3" id="KW-1185">Reference proteome</keyword>
<dbReference type="EMBL" id="KL363297">
    <property type="protein sequence ID" value="KFD48299.1"/>
    <property type="molecule type" value="Genomic_DNA"/>
</dbReference>
<evidence type="ECO:0000259" key="1">
    <source>
        <dbReference type="PROSITE" id="PS50878"/>
    </source>
</evidence>
<feature type="domain" description="Reverse transcriptase" evidence="1">
    <location>
        <begin position="1"/>
        <end position="107"/>
    </location>
</feature>
<reference evidence="2 3" key="1">
    <citation type="journal article" date="2014" name="Nat. Genet.">
        <title>Genome and transcriptome of the porcine whipworm Trichuris suis.</title>
        <authorList>
            <person name="Jex A.R."/>
            <person name="Nejsum P."/>
            <person name="Schwarz E.M."/>
            <person name="Hu L."/>
            <person name="Young N.D."/>
            <person name="Hall R.S."/>
            <person name="Korhonen P.K."/>
            <person name="Liao S."/>
            <person name="Thamsborg S."/>
            <person name="Xia J."/>
            <person name="Xu P."/>
            <person name="Wang S."/>
            <person name="Scheerlinck J.P."/>
            <person name="Hofmann A."/>
            <person name="Sternberg P.W."/>
            <person name="Wang J."/>
            <person name="Gasser R.B."/>
        </authorList>
    </citation>
    <scope>NUCLEOTIDE SEQUENCE [LARGE SCALE GENOMIC DNA]</scope>
    <source>
        <strain evidence="2">DCEP-RM93M</strain>
    </source>
</reference>
<gene>
    <name evidence="2" type="ORF">M513_10791</name>
</gene>
<sequence length="107" mass="12153">MLVSYDVKDLFTSIPLSYTYNIIFEALDTDSSLKERTKLNPYHIVDLIKFCMTEGNYFHFQGEHFSQTQGTPMGSPLSPVLAEFGSFLFAAHESYYSFAKTERNAGS</sequence>
<dbReference type="AlphaFoldDB" id="A0A085LTK3"/>
<dbReference type="InterPro" id="IPR000477">
    <property type="entry name" value="RT_dom"/>
</dbReference>
<dbReference type="PANTHER" id="PTHR21301:SF10">
    <property type="entry name" value="REVERSE TRANSCRIPTASE DOMAIN-CONTAINING PROTEIN"/>
    <property type="match status" value="1"/>
</dbReference>
<evidence type="ECO:0000313" key="2">
    <source>
        <dbReference type="EMBL" id="KFD48299.1"/>
    </source>
</evidence>
<protein>
    <recommendedName>
        <fullName evidence="1">Reverse transcriptase domain-containing protein</fullName>
    </recommendedName>
</protein>